<dbReference type="RefSeq" id="WP_344041568.1">
    <property type="nucleotide sequence ID" value="NZ_BAAAKE010000029.1"/>
</dbReference>
<evidence type="ECO:0000313" key="2">
    <source>
        <dbReference type="Proteomes" id="UP001595833"/>
    </source>
</evidence>
<keyword evidence="2" id="KW-1185">Reference proteome</keyword>
<dbReference type="Proteomes" id="UP001595833">
    <property type="component" value="Unassembled WGS sequence"/>
</dbReference>
<accession>A0ABV9XYG9</accession>
<comment type="caution">
    <text evidence="1">The sequence shown here is derived from an EMBL/GenBank/DDBJ whole genome shotgun (WGS) entry which is preliminary data.</text>
</comment>
<dbReference type="EMBL" id="JBHSJB010000010">
    <property type="protein sequence ID" value="MFC5054295.1"/>
    <property type="molecule type" value="Genomic_DNA"/>
</dbReference>
<evidence type="ECO:0000313" key="1">
    <source>
        <dbReference type="EMBL" id="MFC5054295.1"/>
    </source>
</evidence>
<gene>
    <name evidence="1" type="ORF">ACFPFM_11055</name>
</gene>
<reference evidence="2" key="1">
    <citation type="journal article" date="2019" name="Int. J. Syst. Evol. Microbiol.">
        <title>The Global Catalogue of Microorganisms (GCM) 10K type strain sequencing project: providing services to taxonomists for standard genome sequencing and annotation.</title>
        <authorList>
            <consortium name="The Broad Institute Genomics Platform"/>
            <consortium name="The Broad Institute Genome Sequencing Center for Infectious Disease"/>
            <person name="Wu L."/>
            <person name="Ma J."/>
        </authorList>
    </citation>
    <scope>NUCLEOTIDE SEQUENCE [LARGE SCALE GENOMIC DNA]</scope>
    <source>
        <strain evidence="2">KCTC 12848</strain>
    </source>
</reference>
<sequence length="119" mass="12553">MLGLFTRIKQVEADDGSWSAGDTVDVLSLWFAEFGIDVDADVVAAARSLRTPARLASTLTAPTADEPGLIVHVRTDNSRPVADAHPYLVALVRGLGGQSSAMVFDTTGDQIAHVVHPAD</sequence>
<proteinExistence type="predicted"/>
<name>A0ABV9XYG9_9PSEU</name>
<organism evidence="1 2">
    <name type="scientific">Saccharothrix xinjiangensis</name>
    <dbReference type="NCBI Taxonomy" id="204798"/>
    <lineage>
        <taxon>Bacteria</taxon>
        <taxon>Bacillati</taxon>
        <taxon>Actinomycetota</taxon>
        <taxon>Actinomycetes</taxon>
        <taxon>Pseudonocardiales</taxon>
        <taxon>Pseudonocardiaceae</taxon>
        <taxon>Saccharothrix</taxon>
    </lineage>
</organism>
<protein>
    <submittedName>
        <fullName evidence="1">Uncharacterized protein</fullName>
    </submittedName>
</protein>